<dbReference type="InterPro" id="IPR039528">
    <property type="entry name" value="DPM1-like"/>
</dbReference>
<dbReference type="AlphaFoldDB" id="A0A1T4XW41"/>
<evidence type="ECO:0000313" key="5">
    <source>
        <dbReference type="EMBL" id="SKA93772.1"/>
    </source>
</evidence>
<dbReference type="CDD" id="cd06442">
    <property type="entry name" value="DPM1_like"/>
    <property type="match status" value="1"/>
</dbReference>
<dbReference type="SUPFAM" id="SSF53448">
    <property type="entry name" value="Nucleotide-diphospho-sugar transferases"/>
    <property type="match status" value="1"/>
</dbReference>
<gene>
    <name evidence="5" type="ORF">SAMN06295879_1806</name>
</gene>
<evidence type="ECO:0000313" key="6">
    <source>
        <dbReference type="Proteomes" id="UP000189735"/>
    </source>
</evidence>
<dbReference type="FunFam" id="3.90.550.10:FF:000122">
    <property type="entry name" value="Dolichol-phosphate mannosyltransferase subunit 1"/>
    <property type="match status" value="1"/>
</dbReference>
<dbReference type="PANTHER" id="PTHR43398">
    <property type="entry name" value="DOLICHOL-PHOSPHATE MANNOSYLTRANSFERASE SUBUNIT 1"/>
    <property type="match status" value="1"/>
</dbReference>
<keyword evidence="3 5" id="KW-0808">Transferase</keyword>
<evidence type="ECO:0000259" key="4">
    <source>
        <dbReference type="Pfam" id="PF00535"/>
    </source>
</evidence>
<evidence type="ECO:0000256" key="3">
    <source>
        <dbReference type="ARBA" id="ARBA00022679"/>
    </source>
</evidence>
<reference evidence="6" key="1">
    <citation type="submission" date="2017-02" db="EMBL/GenBank/DDBJ databases">
        <authorList>
            <person name="Varghese N."/>
            <person name="Submissions S."/>
        </authorList>
    </citation>
    <scope>NUCLEOTIDE SEQUENCE [LARGE SCALE GENOMIC DNA]</scope>
    <source>
        <strain evidence="6">VKM Ac-2052</strain>
    </source>
</reference>
<name>A0A1T4XW41_9MICO</name>
<dbReference type="GO" id="GO:0016020">
    <property type="term" value="C:membrane"/>
    <property type="evidence" value="ECO:0007669"/>
    <property type="project" value="GOC"/>
</dbReference>
<dbReference type="Proteomes" id="UP000189735">
    <property type="component" value="Unassembled WGS sequence"/>
</dbReference>
<dbReference type="InterPro" id="IPR029044">
    <property type="entry name" value="Nucleotide-diphossugar_trans"/>
</dbReference>
<dbReference type="Pfam" id="PF00535">
    <property type="entry name" value="Glycos_transf_2"/>
    <property type="match status" value="1"/>
</dbReference>
<organism evidence="5 6">
    <name type="scientific">Agreia bicolorata</name>
    <dbReference type="NCBI Taxonomy" id="110935"/>
    <lineage>
        <taxon>Bacteria</taxon>
        <taxon>Bacillati</taxon>
        <taxon>Actinomycetota</taxon>
        <taxon>Actinomycetes</taxon>
        <taxon>Micrococcales</taxon>
        <taxon>Microbacteriaceae</taxon>
        <taxon>Agreia</taxon>
    </lineage>
</organism>
<dbReference type="GO" id="GO:0004582">
    <property type="term" value="F:dolichyl-phosphate beta-D-mannosyltransferase activity"/>
    <property type="evidence" value="ECO:0007669"/>
    <property type="project" value="InterPro"/>
</dbReference>
<dbReference type="Gene3D" id="3.90.550.10">
    <property type="entry name" value="Spore Coat Polysaccharide Biosynthesis Protein SpsA, Chain A"/>
    <property type="match status" value="1"/>
</dbReference>
<keyword evidence="2 5" id="KW-0328">Glycosyltransferase</keyword>
<feature type="domain" description="Glycosyltransferase 2-like" evidence="4">
    <location>
        <begin position="17"/>
        <end position="183"/>
    </location>
</feature>
<accession>A0A1T4XW41</accession>
<comment type="similarity">
    <text evidence="1">Belongs to the glycosyltransferase 2 family.</text>
</comment>
<dbReference type="PANTHER" id="PTHR43398:SF1">
    <property type="entry name" value="DOLICHOL-PHOSPHATE MANNOSYLTRANSFERASE SUBUNIT 1"/>
    <property type="match status" value="1"/>
</dbReference>
<evidence type="ECO:0000256" key="2">
    <source>
        <dbReference type="ARBA" id="ARBA00022676"/>
    </source>
</evidence>
<protein>
    <submittedName>
        <fullName evidence="5">Dolichol-phosphate mannosyltransferase</fullName>
    </submittedName>
</protein>
<evidence type="ECO:0000256" key="1">
    <source>
        <dbReference type="ARBA" id="ARBA00006739"/>
    </source>
</evidence>
<dbReference type="InterPro" id="IPR001173">
    <property type="entry name" value="Glyco_trans_2-like"/>
</dbReference>
<dbReference type="GO" id="GO:0009247">
    <property type="term" value="P:glycolipid biosynthetic process"/>
    <property type="evidence" value="ECO:0007669"/>
    <property type="project" value="TreeGrafter"/>
</dbReference>
<dbReference type="EMBL" id="FUYG01000004">
    <property type="protein sequence ID" value="SKA93772.1"/>
    <property type="molecule type" value="Genomic_DNA"/>
</dbReference>
<sequence length="264" mass="28717">MSDSLNADSPVGAGCLVIVPTYNEAENLMWIVERVFASMPSAHLLVVDDNSVDGTAKIADDASEADKRIHVLHRAGKLGLGSAYVEGFGWGLDRGYGYLIEMDADGSHPPERLPALVESLASSGDPSKQLAIGSRWVAGGSVVNWPLSRQLLSRAGNVYARVMLGIAVHDVTAGFRVYRAESIASMDLRSVDSKGYCFQVDMTLRVLDGGGSVIELPIEFRERERGESKMSRAIVIEAMLRVTQWGVQRRWPFRRRVAGTAPLG</sequence>
<proteinExistence type="inferred from homology"/>